<feature type="transmembrane region" description="Helical" evidence="1">
    <location>
        <begin position="26"/>
        <end position="47"/>
    </location>
</feature>
<proteinExistence type="predicted"/>
<comment type="caution">
    <text evidence="2">The sequence shown here is derived from an EMBL/GenBank/DDBJ whole genome shotgun (WGS) entry which is preliminary data.</text>
</comment>
<evidence type="ECO:0000313" key="2">
    <source>
        <dbReference type="EMBL" id="GDY32282.1"/>
    </source>
</evidence>
<dbReference type="EMBL" id="BJFL01000022">
    <property type="protein sequence ID" value="GDY32282.1"/>
    <property type="molecule type" value="Genomic_DNA"/>
</dbReference>
<dbReference type="RefSeq" id="WP_153816562.1">
    <property type="nucleotide sequence ID" value="NZ_BJFL01000022.1"/>
</dbReference>
<keyword evidence="1" id="KW-0472">Membrane</keyword>
<dbReference type="AlphaFoldDB" id="A0A4D4JAD1"/>
<gene>
    <name evidence="2" type="ORF">GTS_39150</name>
</gene>
<evidence type="ECO:0000313" key="3">
    <source>
        <dbReference type="Proteomes" id="UP000298860"/>
    </source>
</evidence>
<name>A0A4D4JAD1_9PSEU</name>
<sequence>MLVPLILGFVGSYAAADVIATLLNVANPLLVTLVVGTLFFAVIVLLTRRRRHP</sequence>
<keyword evidence="1" id="KW-1133">Transmembrane helix</keyword>
<keyword evidence="3" id="KW-1185">Reference proteome</keyword>
<reference evidence="3" key="1">
    <citation type="submission" date="2019-04" db="EMBL/GenBank/DDBJ databases">
        <title>Draft genome sequence of Pseudonocardiaceae bacterium SL3-2-4.</title>
        <authorList>
            <person name="Ningsih F."/>
            <person name="Yokota A."/>
            <person name="Sakai Y."/>
            <person name="Nanatani K."/>
            <person name="Yabe S."/>
            <person name="Oetari A."/>
            <person name="Sjamsuridzal W."/>
        </authorList>
    </citation>
    <scope>NUCLEOTIDE SEQUENCE [LARGE SCALE GENOMIC DNA]</scope>
    <source>
        <strain evidence="3">SL3-2-4</strain>
    </source>
</reference>
<keyword evidence="1" id="KW-0812">Transmembrane</keyword>
<dbReference type="Proteomes" id="UP000298860">
    <property type="component" value="Unassembled WGS sequence"/>
</dbReference>
<accession>A0A4D4JAD1</accession>
<protein>
    <submittedName>
        <fullName evidence="2">Uncharacterized protein</fullName>
    </submittedName>
</protein>
<evidence type="ECO:0000256" key="1">
    <source>
        <dbReference type="SAM" id="Phobius"/>
    </source>
</evidence>
<organism evidence="2 3">
    <name type="scientific">Gandjariella thermophila</name>
    <dbReference type="NCBI Taxonomy" id="1931992"/>
    <lineage>
        <taxon>Bacteria</taxon>
        <taxon>Bacillati</taxon>
        <taxon>Actinomycetota</taxon>
        <taxon>Actinomycetes</taxon>
        <taxon>Pseudonocardiales</taxon>
        <taxon>Pseudonocardiaceae</taxon>
        <taxon>Gandjariella</taxon>
    </lineage>
</organism>